<dbReference type="PANTHER" id="PTHR43848">
    <property type="entry name" value="PUTRESCINE TRANSPORT SYSTEM PERMEASE PROTEIN POTI"/>
    <property type="match status" value="1"/>
</dbReference>
<dbReference type="GO" id="GO:0005886">
    <property type="term" value="C:plasma membrane"/>
    <property type="evidence" value="ECO:0007669"/>
    <property type="project" value="UniProtKB-SubCell"/>
</dbReference>
<keyword evidence="5 8" id="KW-0812">Transmembrane</keyword>
<dbReference type="Pfam" id="PF00528">
    <property type="entry name" value="BPD_transp_1"/>
    <property type="match status" value="1"/>
</dbReference>
<comment type="similarity">
    <text evidence="2">Belongs to the binding-protein-dependent transport system permease family. CysTW subfamily.</text>
</comment>
<organism evidence="10 11">
    <name type="scientific">Paroceanicella profunda</name>
    <dbReference type="NCBI Taxonomy" id="2579971"/>
    <lineage>
        <taxon>Bacteria</taxon>
        <taxon>Pseudomonadati</taxon>
        <taxon>Pseudomonadota</taxon>
        <taxon>Alphaproteobacteria</taxon>
        <taxon>Rhodobacterales</taxon>
        <taxon>Paracoccaceae</taxon>
        <taxon>Paroceanicella</taxon>
    </lineage>
</organism>
<evidence type="ECO:0000259" key="9">
    <source>
        <dbReference type="PROSITE" id="PS50928"/>
    </source>
</evidence>
<name>A0A5B8FVV4_9RHOB</name>
<feature type="transmembrane region" description="Helical" evidence="8">
    <location>
        <begin position="238"/>
        <end position="258"/>
    </location>
</feature>
<reference evidence="10 11" key="1">
    <citation type="submission" date="2019-06" db="EMBL/GenBank/DDBJ databases">
        <title>Genome sequence of Rhodobacteraceae bacterium D4M1.</title>
        <authorList>
            <person name="Cao J."/>
        </authorList>
    </citation>
    <scope>NUCLEOTIDE SEQUENCE [LARGE SCALE GENOMIC DNA]</scope>
    <source>
        <strain evidence="10 11">D4M1</strain>
    </source>
</reference>
<comment type="subcellular location">
    <subcellularLocation>
        <location evidence="1 8">Cell membrane</location>
        <topology evidence="1 8">Multi-pass membrane protein</topology>
    </subcellularLocation>
</comment>
<evidence type="ECO:0000256" key="7">
    <source>
        <dbReference type="ARBA" id="ARBA00023136"/>
    </source>
</evidence>
<keyword evidence="4" id="KW-1003">Cell membrane</keyword>
<dbReference type="AlphaFoldDB" id="A0A5B8FVV4"/>
<sequence>MTRGRIFLLATAAVGFLLLYVPLLILVIYSFNASRLVSVWGGWSTHWYVELFRNQAVLNAAWISIQVAVVSATVGTALGTLAGYVLSRFGRFRLRLFFTGMATAPIVMPEVVTGLSLLLLFIAMEQVIGWPSGRGLLTIIIAHSTFCLAYVAVIVQARLTDFDRSIEEAAQDLGGRQPWIFFQITLPVIAPALISGWLLSFTLSFDDLVIASFVSGPGASTLPMLIFSKVRLGVSPDVNALGTLIMAVVALGVFAGAWQMRRADRIRRRDEQRAMRGDA</sequence>
<gene>
    <name evidence="10" type="ORF">FDP22_00940</name>
</gene>
<dbReference type="InterPro" id="IPR000515">
    <property type="entry name" value="MetI-like"/>
</dbReference>
<dbReference type="PANTHER" id="PTHR43848:SF2">
    <property type="entry name" value="PUTRESCINE TRANSPORT SYSTEM PERMEASE PROTEIN POTI"/>
    <property type="match status" value="1"/>
</dbReference>
<dbReference type="RefSeq" id="WP_138577162.1">
    <property type="nucleotide sequence ID" value="NZ_CP040818.1"/>
</dbReference>
<evidence type="ECO:0000256" key="6">
    <source>
        <dbReference type="ARBA" id="ARBA00022989"/>
    </source>
</evidence>
<protein>
    <submittedName>
        <fullName evidence="10">ABC transporter permease subunit</fullName>
    </submittedName>
</protein>
<evidence type="ECO:0000313" key="10">
    <source>
        <dbReference type="EMBL" id="QDL90482.1"/>
    </source>
</evidence>
<keyword evidence="3 8" id="KW-0813">Transport</keyword>
<dbReference type="OrthoDB" id="9782004at2"/>
<evidence type="ECO:0000256" key="8">
    <source>
        <dbReference type="RuleBase" id="RU363032"/>
    </source>
</evidence>
<evidence type="ECO:0000256" key="4">
    <source>
        <dbReference type="ARBA" id="ARBA00022475"/>
    </source>
</evidence>
<dbReference type="Proteomes" id="UP000305888">
    <property type="component" value="Chromosome"/>
</dbReference>
<dbReference type="Gene3D" id="1.10.3720.10">
    <property type="entry name" value="MetI-like"/>
    <property type="match status" value="1"/>
</dbReference>
<dbReference type="SUPFAM" id="SSF161098">
    <property type="entry name" value="MetI-like"/>
    <property type="match status" value="1"/>
</dbReference>
<feature type="transmembrane region" description="Helical" evidence="8">
    <location>
        <begin position="136"/>
        <end position="159"/>
    </location>
</feature>
<evidence type="ECO:0000256" key="1">
    <source>
        <dbReference type="ARBA" id="ARBA00004651"/>
    </source>
</evidence>
<dbReference type="PROSITE" id="PS50928">
    <property type="entry name" value="ABC_TM1"/>
    <property type="match status" value="1"/>
</dbReference>
<keyword evidence="11" id="KW-1185">Reference proteome</keyword>
<dbReference type="CDD" id="cd06261">
    <property type="entry name" value="TM_PBP2"/>
    <property type="match status" value="1"/>
</dbReference>
<feature type="transmembrane region" description="Helical" evidence="8">
    <location>
        <begin position="7"/>
        <end position="31"/>
    </location>
</feature>
<evidence type="ECO:0000256" key="3">
    <source>
        <dbReference type="ARBA" id="ARBA00022448"/>
    </source>
</evidence>
<proteinExistence type="inferred from homology"/>
<feature type="transmembrane region" description="Helical" evidence="8">
    <location>
        <begin position="60"/>
        <end position="84"/>
    </location>
</feature>
<dbReference type="EMBL" id="CP040818">
    <property type="protein sequence ID" value="QDL90482.1"/>
    <property type="molecule type" value="Genomic_DNA"/>
</dbReference>
<dbReference type="InterPro" id="IPR035906">
    <property type="entry name" value="MetI-like_sf"/>
</dbReference>
<dbReference type="GO" id="GO:0055085">
    <property type="term" value="P:transmembrane transport"/>
    <property type="evidence" value="ECO:0007669"/>
    <property type="project" value="InterPro"/>
</dbReference>
<accession>A0A5B8FVV4</accession>
<evidence type="ECO:0000313" key="11">
    <source>
        <dbReference type="Proteomes" id="UP000305888"/>
    </source>
</evidence>
<dbReference type="InterPro" id="IPR051789">
    <property type="entry name" value="Bact_Polyamine_Transport"/>
</dbReference>
<keyword evidence="7 8" id="KW-0472">Membrane</keyword>
<keyword evidence="6 8" id="KW-1133">Transmembrane helix</keyword>
<evidence type="ECO:0000256" key="2">
    <source>
        <dbReference type="ARBA" id="ARBA00007069"/>
    </source>
</evidence>
<feature type="transmembrane region" description="Helical" evidence="8">
    <location>
        <begin position="179"/>
        <end position="199"/>
    </location>
</feature>
<feature type="domain" description="ABC transmembrane type-1" evidence="9">
    <location>
        <begin position="61"/>
        <end position="257"/>
    </location>
</feature>
<evidence type="ECO:0000256" key="5">
    <source>
        <dbReference type="ARBA" id="ARBA00022692"/>
    </source>
</evidence>
<dbReference type="KEGG" id="ppru:FDP22_00940"/>
<feature type="transmembrane region" description="Helical" evidence="8">
    <location>
        <begin position="96"/>
        <end position="124"/>
    </location>
</feature>